<accession>A0ABM7XDV6</accession>
<evidence type="ECO:0000313" key="2">
    <source>
        <dbReference type="Proteomes" id="UP001162734"/>
    </source>
</evidence>
<organism evidence="1 2">
    <name type="scientific">Anaeromyxobacter paludicola</name>
    <dbReference type="NCBI Taxonomy" id="2918171"/>
    <lineage>
        <taxon>Bacteria</taxon>
        <taxon>Pseudomonadati</taxon>
        <taxon>Myxococcota</taxon>
        <taxon>Myxococcia</taxon>
        <taxon>Myxococcales</taxon>
        <taxon>Cystobacterineae</taxon>
        <taxon>Anaeromyxobacteraceae</taxon>
        <taxon>Anaeromyxobacter</taxon>
    </lineage>
</organism>
<dbReference type="EMBL" id="AP025592">
    <property type="protein sequence ID" value="BDG09988.1"/>
    <property type="molecule type" value="Genomic_DNA"/>
</dbReference>
<evidence type="ECO:0000313" key="1">
    <source>
        <dbReference type="EMBL" id="BDG09988.1"/>
    </source>
</evidence>
<name>A0ABM7XDV6_9BACT</name>
<protein>
    <submittedName>
        <fullName evidence="1">Uncharacterized protein</fullName>
    </submittedName>
</protein>
<dbReference type="Proteomes" id="UP001162734">
    <property type="component" value="Chromosome"/>
</dbReference>
<proteinExistence type="predicted"/>
<sequence>MKQALNAISKELALEFHLDEGAVRRSMRKALVRSAARDQDEAELQAYARQFCASDEDAQLFVLSVKKGDCFDA</sequence>
<keyword evidence="2" id="KW-1185">Reference proteome</keyword>
<gene>
    <name evidence="1" type="ORF">AMPC_31010</name>
</gene>
<dbReference type="RefSeq" id="WP_248342385.1">
    <property type="nucleotide sequence ID" value="NZ_AP025592.1"/>
</dbReference>
<reference evidence="2" key="1">
    <citation type="journal article" date="2022" name="Int. J. Syst. Evol. Microbiol.">
        <title>Anaeromyxobacter oryzae sp. nov., Anaeromyxobacter diazotrophicus sp. nov. and Anaeromyxobacter paludicola sp. nov., isolated from paddy soils.</title>
        <authorList>
            <person name="Itoh H."/>
            <person name="Xu Z."/>
            <person name="Mise K."/>
            <person name="Masuda Y."/>
            <person name="Ushijima N."/>
            <person name="Hayakawa C."/>
            <person name="Shiratori Y."/>
            <person name="Senoo K."/>
        </authorList>
    </citation>
    <scope>NUCLEOTIDE SEQUENCE [LARGE SCALE GENOMIC DNA]</scope>
    <source>
        <strain evidence="2">Red630</strain>
    </source>
</reference>